<evidence type="ECO:0000313" key="3">
    <source>
        <dbReference type="Proteomes" id="UP000293360"/>
    </source>
</evidence>
<dbReference type="AlphaFoldDB" id="A0A4Q4SV97"/>
<dbReference type="OrthoDB" id="3565018at2759"/>
<dbReference type="EMBL" id="QJNU01001565">
    <property type="protein sequence ID" value="RYO75319.1"/>
    <property type="molecule type" value="Genomic_DNA"/>
</dbReference>
<keyword evidence="3" id="KW-1185">Reference proteome</keyword>
<protein>
    <recommendedName>
        <fullName evidence="1">DUF7580 domain-containing protein</fullName>
    </recommendedName>
</protein>
<reference evidence="2 3" key="1">
    <citation type="submission" date="2018-06" db="EMBL/GenBank/DDBJ databases">
        <title>Complete Genomes of Monosporascus.</title>
        <authorList>
            <person name="Robinson A.J."/>
            <person name="Natvig D.O."/>
        </authorList>
    </citation>
    <scope>NUCLEOTIDE SEQUENCE [LARGE SCALE GENOMIC DNA]</scope>
    <source>
        <strain evidence="2 3">CBS 110550</strain>
    </source>
</reference>
<gene>
    <name evidence="2" type="ORF">DL764_010489</name>
</gene>
<comment type="caution">
    <text evidence="2">The sequence shown here is derived from an EMBL/GenBank/DDBJ whole genome shotgun (WGS) entry which is preliminary data.</text>
</comment>
<dbReference type="PANTHER" id="PTHR35186:SF4">
    <property type="entry name" value="PRION-INHIBITION AND PROPAGATION HELO DOMAIN-CONTAINING PROTEIN"/>
    <property type="match status" value="1"/>
</dbReference>
<dbReference type="PANTHER" id="PTHR35186">
    <property type="entry name" value="ANK_REP_REGION DOMAIN-CONTAINING PROTEIN"/>
    <property type="match status" value="1"/>
</dbReference>
<proteinExistence type="predicted"/>
<sequence length="369" mass="41679">MQEVLVHPVETHLSPLSSNIGYSQPSRMLATIQQTAIQQQDTLQEKPGFLDSISSKFKPRRQSSTIAHWKAEPRIPVEKPTKKSVKLQLPVPEININPPHALSNVASERSRTPSIDPEQILVLNLSEFLTNKAQDLGMILDDSTERFLKMSKSSRQIQTLQCALLPLPELLNTYKLQKIQLSRQIRFEMATHIASALLQTHNSPWIAEKWTKYNFFFLTDTASRTLCSTHPFISKNFCASVENGAASCYNSASNPAARPSEEEVRASLFTIGVMILELIFGYNIEDCAFRRDYFGRDDRPTDQTDISTAKKWAKGVLGETGATIDDAVRRCLDCSFGPKPNFGDIRFRESVYQGVIRPLAEYEKIWPEV</sequence>
<dbReference type="Proteomes" id="UP000293360">
    <property type="component" value="Unassembled WGS sequence"/>
</dbReference>
<feature type="domain" description="DUF7580" evidence="1">
    <location>
        <begin position="141"/>
        <end position="361"/>
    </location>
</feature>
<accession>A0A4Q4SV97</accession>
<dbReference type="InterPro" id="IPR056002">
    <property type="entry name" value="DUF7580"/>
</dbReference>
<dbReference type="Pfam" id="PF24476">
    <property type="entry name" value="DUF7580"/>
    <property type="match status" value="1"/>
</dbReference>
<dbReference type="STRING" id="155417.A0A4Q4SV97"/>
<evidence type="ECO:0000259" key="1">
    <source>
        <dbReference type="Pfam" id="PF24476"/>
    </source>
</evidence>
<organism evidence="2 3">
    <name type="scientific">Monosporascus ibericus</name>
    <dbReference type="NCBI Taxonomy" id="155417"/>
    <lineage>
        <taxon>Eukaryota</taxon>
        <taxon>Fungi</taxon>
        <taxon>Dikarya</taxon>
        <taxon>Ascomycota</taxon>
        <taxon>Pezizomycotina</taxon>
        <taxon>Sordariomycetes</taxon>
        <taxon>Xylariomycetidae</taxon>
        <taxon>Xylariales</taxon>
        <taxon>Xylariales incertae sedis</taxon>
        <taxon>Monosporascus</taxon>
    </lineage>
</organism>
<name>A0A4Q4SV97_9PEZI</name>
<evidence type="ECO:0000313" key="2">
    <source>
        <dbReference type="EMBL" id="RYO75319.1"/>
    </source>
</evidence>